<dbReference type="FunCoup" id="G8ZVG1">
    <property type="interactions" value="338"/>
</dbReference>
<dbReference type="Proteomes" id="UP000005627">
    <property type="component" value="Chromosome 5"/>
</dbReference>
<dbReference type="GO" id="GO:0046872">
    <property type="term" value="F:metal ion binding"/>
    <property type="evidence" value="ECO:0007669"/>
    <property type="project" value="UniProtKB-KW"/>
</dbReference>
<keyword evidence="10" id="KW-1185">Reference proteome</keyword>
<dbReference type="GO" id="GO:0051539">
    <property type="term" value="F:4 iron, 4 sulfur cluster binding"/>
    <property type="evidence" value="ECO:0007669"/>
    <property type="project" value="EnsemblFungi"/>
</dbReference>
<comment type="subcellular location">
    <subcellularLocation>
        <location evidence="1">Mitochondrion</location>
    </subcellularLocation>
</comment>
<dbReference type="KEGG" id="tdl:TDEL_0E03620"/>
<dbReference type="SUPFAM" id="SSF53335">
    <property type="entry name" value="S-adenosyl-L-methionine-dependent methyltransferases"/>
    <property type="match status" value="1"/>
</dbReference>
<dbReference type="GO" id="GO:0005763">
    <property type="term" value="C:mitochondrial small ribosomal subunit"/>
    <property type="evidence" value="ECO:0007669"/>
    <property type="project" value="EnsemblFungi"/>
</dbReference>
<dbReference type="GeneID" id="11504006"/>
<dbReference type="InParanoid" id="G8ZVG1"/>
<dbReference type="GO" id="GO:0003735">
    <property type="term" value="F:structural constituent of ribosome"/>
    <property type="evidence" value="ECO:0007669"/>
    <property type="project" value="EnsemblFungi"/>
</dbReference>
<keyword evidence="2" id="KW-0479">Metal-binding</keyword>
<evidence type="ECO:0008006" key="11">
    <source>
        <dbReference type="Google" id="ProtNLM"/>
    </source>
</evidence>
<dbReference type="Pfam" id="PF09243">
    <property type="entry name" value="Rsm22"/>
    <property type="match status" value="2"/>
</dbReference>
<evidence type="ECO:0000256" key="8">
    <source>
        <dbReference type="SAM" id="MobiDB-lite"/>
    </source>
</evidence>
<dbReference type="InterPro" id="IPR029063">
    <property type="entry name" value="SAM-dependent_MTases_sf"/>
</dbReference>
<dbReference type="InterPro" id="IPR052571">
    <property type="entry name" value="Mt_RNA_Methyltransferase"/>
</dbReference>
<organism evidence="9 10">
    <name type="scientific">Torulaspora delbrueckii</name>
    <name type="common">Yeast</name>
    <name type="synonym">Candida colliculosa</name>
    <dbReference type="NCBI Taxonomy" id="4950"/>
    <lineage>
        <taxon>Eukaryota</taxon>
        <taxon>Fungi</taxon>
        <taxon>Dikarya</taxon>
        <taxon>Ascomycota</taxon>
        <taxon>Saccharomycotina</taxon>
        <taxon>Saccharomycetes</taxon>
        <taxon>Saccharomycetales</taxon>
        <taxon>Saccharomycetaceae</taxon>
        <taxon>Torulaspora</taxon>
    </lineage>
</organism>
<comment type="function">
    <text evidence="7">Mitochondrial ribosome (mitoribosome) assembly factor. Binds at the interface of the head and body domains of the mitochondrial small ribosomal subunit (mt-SSU), occluding the mRNA channel and preventing compaction of the head domain towards the body. Probable inactive methyltransferase: retains the characteristic folding and ability to bind S-adenosyl-L-methionine, but it probably lost its methyltransferase activity.</text>
</comment>
<dbReference type="InterPro" id="IPR016522">
    <property type="entry name" value="RSM22_mit_bud"/>
</dbReference>
<dbReference type="GO" id="GO:0008168">
    <property type="term" value="F:methyltransferase activity"/>
    <property type="evidence" value="ECO:0007669"/>
    <property type="project" value="InterPro"/>
</dbReference>
<gene>
    <name evidence="9" type="primary">TDEL0E03620</name>
    <name evidence="9" type="ORF">TDEL_0E03620</name>
</gene>
<evidence type="ECO:0000313" key="9">
    <source>
        <dbReference type="EMBL" id="CCE92605.1"/>
    </source>
</evidence>
<evidence type="ECO:0000256" key="7">
    <source>
        <dbReference type="ARBA" id="ARBA00045681"/>
    </source>
</evidence>
<dbReference type="OrthoDB" id="421327at2759"/>
<evidence type="ECO:0000256" key="6">
    <source>
        <dbReference type="ARBA" id="ARBA00023128"/>
    </source>
</evidence>
<dbReference type="PIRSF" id="PIRSF007797">
    <property type="entry name" value="RSM22"/>
    <property type="match status" value="1"/>
</dbReference>
<protein>
    <recommendedName>
        <fullName evidence="11">37S ribosomal protein S22</fullName>
    </recommendedName>
</protein>
<name>G8ZVG1_TORDE</name>
<evidence type="ECO:0000256" key="1">
    <source>
        <dbReference type="ARBA" id="ARBA00004173"/>
    </source>
</evidence>
<evidence type="ECO:0000256" key="5">
    <source>
        <dbReference type="ARBA" id="ARBA00023014"/>
    </source>
</evidence>
<dbReference type="InterPro" id="IPR015324">
    <property type="entry name" value="Ribosomal_Rsm22-like"/>
</dbReference>
<reference evidence="9 10" key="1">
    <citation type="journal article" date="2011" name="Proc. Natl. Acad. Sci. U.S.A.">
        <title>Evolutionary erosion of yeast sex chromosomes by mating-type switching accidents.</title>
        <authorList>
            <person name="Gordon J.L."/>
            <person name="Armisen D."/>
            <person name="Proux-Wera E."/>
            <person name="Oheigeartaigh S.S."/>
            <person name="Byrne K.P."/>
            <person name="Wolfe K.H."/>
        </authorList>
    </citation>
    <scope>NUCLEOTIDE SEQUENCE [LARGE SCALE GENOMIC DNA]</scope>
    <source>
        <strain evidence="10">ATCC 10662 / CBS 1146 / NBRC 0425 / NCYC 2629 / NRRL Y-866</strain>
    </source>
</reference>
<proteinExistence type="predicted"/>
<accession>G8ZVG1</accession>
<dbReference type="HOGENOM" id="CLU_024759_0_0_1"/>
<dbReference type="RefSeq" id="XP_003681816.1">
    <property type="nucleotide sequence ID" value="XM_003681768.1"/>
</dbReference>
<dbReference type="GO" id="GO:0006412">
    <property type="term" value="P:translation"/>
    <property type="evidence" value="ECO:0007669"/>
    <property type="project" value="InterPro"/>
</dbReference>
<dbReference type="PANTHER" id="PTHR13184:SF5">
    <property type="entry name" value="METHYLTRANSFERASE-LIKE PROTEIN 17, MITOCHONDRIAL"/>
    <property type="match status" value="1"/>
</dbReference>
<evidence type="ECO:0000256" key="4">
    <source>
        <dbReference type="ARBA" id="ARBA00023004"/>
    </source>
</evidence>
<keyword evidence="3" id="KW-0809">Transit peptide</keyword>
<dbReference type="eggNOG" id="KOG2539">
    <property type="taxonomic scope" value="Eukaryota"/>
</dbReference>
<feature type="region of interest" description="Disordered" evidence="8">
    <location>
        <begin position="353"/>
        <end position="377"/>
    </location>
</feature>
<keyword evidence="6" id="KW-0496">Mitochondrion</keyword>
<evidence type="ECO:0000256" key="3">
    <source>
        <dbReference type="ARBA" id="ARBA00022946"/>
    </source>
</evidence>
<dbReference type="GO" id="GO:0180026">
    <property type="term" value="P:mitochondrial small ribosomal subunit assembly"/>
    <property type="evidence" value="ECO:0007669"/>
    <property type="project" value="EnsemblFungi"/>
</dbReference>
<dbReference type="EMBL" id="HE616746">
    <property type="protein sequence ID" value="CCE92605.1"/>
    <property type="molecule type" value="Genomic_DNA"/>
</dbReference>
<evidence type="ECO:0000313" key="10">
    <source>
        <dbReference type="Proteomes" id="UP000005627"/>
    </source>
</evidence>
<keyword evidence="5" id="KW-0411">Iron-sulfur</keyword>
<evidence type="ECO:0000256" key="2">
    <source>
        <dbReference type="ARBA" id="ARBA00022723"/>
    </source>
</evidence>
<dbReference type="PANTHER" id="PTHR13184">
    <property type="entry name" value="37S RIBOSOMAL PROTEIN S22"/>
    <property type="match status" value="1"/>
</dbReference>
<dbReference type="AlphaFoldDB" id="G8ZVG1"/>
<sequence length="698" mass="79899">MLRAAGIRCARGIRLHSSIPRREFLDVDIDIECRSTSQQSFGEVVGENANDRVIDRDQLLSHPVSSPYRHESGSLIHGKNAHEARLLPETLQARTYRDQLELNPIVSQAIKNNILSLHLPNNIRRSAANYFVEMYREKLHSPARTEMEVDSHIAAIFVQNYGSIFQSLAELKKRVGPSFEPKRILDVGYGPATGIVALNELMDKNFNPELREAVILSGVEMQKRAKIILSRYLSEIPNKDSALEEATEELQDDITEDKELVGEVMTKKININTKLRNSVPGSSNYDLIILTHQLLKNEERFPMQIDDNVEHYLKLLAPGGYIVIVERGNPLGFEIISRARQIMIRPENYPEEHGKIPRPYMRGSSIKRRPTTEGNDGELEEDAQKLMQEISSRHGEVQAEDMEFEPELLQEMSEENVEEHPNYHLKIIAPCPHHRKCPLQIGNPKYYEYDEGKKLKFCNFQKSIMRPKFNIELKKGKILATRWQEPTDGVGIEGLAKPGTGRPNGRNYEILNYSYLIAQRSQTDSETVSQIDKQREESRAYYDIGSLGDGTQETWPRIINQPIKRKGHVTMDLCGSSGQLEKWVIPKSFDKEIYHDARKAVKGDLWGLDAKTKIKGAANLNVDKFEKLEKERIKKSKTIMKKQDREIAEKYNDIKHDAKGLLEEEVDGLAEVYGYDYTRGSQRKQKLYNKRKIGGSDH</sequence>
<dbReference type="STRING" id="1076872.G8ZVG1"/>
<keyword evidence="4" id="KW-0408">Iron</keyword>